<dbReference type="CDD" id="cd00513">
    <property type="entry name" value="Ribosomal_L32_L32e"/>
    <property type="match status" value="1"/>
</dbReference>
<organism evidence="7">
    <name type="scientific">hydrocarbon metagenome</name>
    <dbReference type="NCBI Taxonomy" id="938273"/>
    <lineage>
        <taxon>unclassified sequences</taxon>
        <taxon>metagenomes</taxon>
        <taxon>ecological metagenomes</taxon>
    </lineage>
</organism>
<proteinExistence type="inferred from homology"/>
<dbReference type="InterPro" id="IPR023654">
    <property type="entry name" value="Ribosomal_eL32_arc"/>
</dbReference>
<evidence type="ECO:0000256" key="2">
    <source>
        <dbReference type="ARBA" id="ARBA00022980"/>
    </source>
</evidence>
<evidence type="ECO:0000313" key="7">
    <source>
        <dbReference type="EMBL" id="KUG14460.1"/>
    </source>
</evidence>
<comment type="caution">
    <text evidence="7">The sequence shown here is derived from an EMBL/GenBank/DDBJ whole genome shotgun (WGS) entry which is preliminary data.</text>
</comment>
<sequence length="138" mass="15182">MEMAGEKKRLIQVRSDKSASFKRDGAGKKKQLSESWRRPRGLHSKQRRQKKAKGPLPTPGYGSPVAVRHMHPSGYHEVRVFTPADLNGLNPEEVAIRIGATVGNKKRLVIQAQAVTAGLKILNPRDITPVGEEVTGND</sequence>
<feature type="compositionally biased region" description="Basic residues" evidence="6">
    <location>
        <begin position="38"/>
        <end position="53"/>
    </location>
</feature>
<name>A0A0W8F0T8_9ZZZZ</name>
<evidence type="ECO:0000256" key="1">
    <source>
        <dbReference type="ARBA" id="ARBA00008431"/>
    </source>
</evidence>
<dbReference type="EMBL" id="LNQE01001659">
    <property type="protein sequence ID" value="KUG14460.1"/>
    <property type="molecule type" value="Genomic_DNA"/>
</dbReference>
<comment type="similarity">
    <text evidence="1">Belongs to the eukaryotic ribosomal protein eL32 family.</text>
</comment>
<dbReference type="InterPro" id="IPR001515">
    <property type="entry name" value="Ribosomal_eL32"/>
</dbReference>
<dbReference type="GO" id="GO:0003735">
    <property type="term" value="F:structural constituent of ribosome"/>
    <property type="evidence" value="ECO:0007669"/>
    <property type="project" value="InterPro"/>
</dbReference>
<feature type="region of interest" description="Disordered" evidence="6">
    <location>
        <begin position="1"/>
        <end position="68"/>
    </location>
</feature>
<accession>A0A0W8F0T8</accession>
<dbReference type="NCBIfam" id="NF006332">
    <property type="entry name" value="PRK08562.1"/>
    <property type="match status" value="1"/>
</dbReference>
<dbReference type="GO" id="GO:0022625">
    <property type="term" value="C:cytosolic large ribosomal subunit"/>
    <property type="evidence" value="ECO:0007669"/>
    <property type="project" value="TreeGrafter"/>
</dbReference>
<feature type="compositionally biased region" description="Basic and acidic residues" evidence="6">
    <location>
        <begin position="1"/>
        <end position="37"/>
    </location>
</feature>
<dbReference type="SMART" id="SM01393">
    <property type="entry name" value="Ribosomal_L32e"/>
    <property type="match status" value="1"/>
</dbReference>
<keyword evidence="2 7" id="KW-0689">Ribosomal protein</keyword>
<evidence type="ECO:0000256" key="3">
    <source>
        <dbReference type="ARBA" id="ARBA00023274"/>
    </source>
</evidence>
<dbReference type="PANTHER" id="PTHR23413">
    <property type="entry name" value="60S RIBOSOMAL PROTEIN L32 AND DNA-DIRECTED RNA POLYMERASE II, SUBUNIT N"/>
    <property type="match status" value="1"/>
</dbReference>
<dbReference type="GO" id="GO:0006412">
    <property type="term" value="P:translation"/>
    <property type="evidence" value="ECO:0007669"/>
    <property type="project" value="InterPro"/>
</dbReference>
<gene>
    <name evidence="7" type="ORF">ASZ90_015916</name>
</gene>
<evidence type="ECO:0000256" key="6">
    <source>
        <dbReference type="SAM" id="MobiDB-lite"/>
    </source>
</evidence>
<keyword evidence="3" id="KW-0687">Ribonucleoprotein</keyword>
<dbReference type="PANTHER" id="PTHR23413:SF1">
    <property type="entry name" value="RIBOSOMAL PROTEIN L32"/>
    <property type="match status" value="1"/>
</dbReference>
<dbReference type="InterPro" id="IPR036351">
    <property type="entry name" value="Ribosomal_eL32_sf"/>
</dbReference>
<protein>
    <recommendedName>
        <fullName evidence="4">Large ribosomal subunit protein eL32</fullName>
    </recommendedName>
    <alternativeName>
        <fullName evidence="5">50S ribosomal protein L32e</fullName>
    </alternativeName>
</protein>
<evidence type="ECO:0000256" key="5">
    <source>
        <dbReference type="ARBA" id="ARBA00035377"/>
    </source>
</evidence>
<evidence type="ECO:0000256" key="4">
    <source>
        <dbReference type="ARBA" id="ARBA00035229"/>
    </source>
</evidence>
<reference evidence="7" key="1">
    <citation type="journal article" date="2015" name="Proc. Natl. Acad. Sci. U.S.A.">
        <title>Networks of energetic and metabolic interactions define dynamics in microbial communities.</title>
        <authorList>
            <person name="Embree M."/>
            <person name="Liu J.K."/>
            <person name="Al-Bassam M.M."/>
            <person name="Zengler K."/>
        </authorList>
    </citation>
    <scope>NUCLEOTIDE SEQUENCE</scope>
</reference>
<dbReference type="AlphaFoldDB" id="A0A0W8F0T8"/>
<dbReference type="SUPFAM" id="SSF52042">
    <property type="entry name" value="Ribosomal protein L32e"/>
    <property type="match status" value="1"/>
</dbReference>
<dbReference type="Pfam" id="PF01655">
    <property type="entry name" value="Ribosomal_L32e"/>
    <property type="match status" value="1"/>
</dbReference>